<dbReference type="RefSeq" id="XP_062678232.1">
    <property type="nucleotide sequence ID" value="XM_062828466.1"/>
</dbReference>
<protein>
    <recommendedName>
        <fullName evidence="2">Gfd2/YDR514C-like C-terminal domain-containing protein</fullName>
    </recommendedName>
</protein>
<name>A0AAE0J9M3_9PEZI</name>
<dbReference type="InterPro" id="IPR048519">
    <property type="entry name" value="Gfd2/YDR514C-like_C"/>
</dbReference>
<accession>A0AAE0J9M3</accession>
<reference evidence="3" key="1">
    <citation type="journal article" date="2023" name="Mol. Phylogenet. Evol.">
        <title>Genome-scale phylogeny and comparative genomics of the fungal order Sordariales.</title>
        <authorList>
            <person name="Hensen N."/>
            <person name="Bonometti L."/>
            <person name="Westerberg I."/>
            <person name="Brannstrom I.O."/>
            <person name="Guillou S."/>
            <person name="Cros-Aarteil S."/>
            <person name="Calhoun S."/>
            <person name="Haridas S."/>
            <person name="Kuo A."/>
            <person name="Mondo S."/>
            <person name="Pangilinan J."/>
            <person name="Riley R."/>
            <person name="LaButti K."/>
            <person name="Andreopoulos B."/>
            <person name="Lipzen A."/>
            <person name="Chen C."/>
            <person name="Yan M."/>
            <person name="Daum C."/>
            <person name="Ng V."/>
            <person name="Clum A."/>
            <person name="Steindorff A."/>
            <person name="Ohm R.A."/>
            <person name="Martin F."/>
            <person name="Silar P."/>
            <person name="Natvig D.O."/>
            <person name="Lalanne C."/>
            <person name="Gautier V."/>
            <person name="Ament-Velasquez S.L."/>
            <person name="Kruys A."/>
            <person name="Hutchinson M.I."/>
            <person name="Powell A.J."/>
            <person name="Barry K."/>
            <person name="Miller A.N."/>
            <person name="Grigoriev I.V."/>
            <person name="Debuchy R."/>
            <person name="Gladieux P."/>
            <person name="Hiltunen Thoren M."/>
            <person name="Johannesson H."/>
        </authorList>
    </citation>
    <scope>NUCLEOTIDE SEQUENCE</scope>
    <source>
        <strain evidence="3">CBS 560.94</strain>
    </source>
</reference>
<evidence type="ECO:0000259" key="2">
    <source>
        <dbReference type="Pfam" id="PF21762"/>
    </source>
</evidence>
<feature type="region of interest" description="Disordered" evidence="1">
    <location>
        <begin position="298"/>
        <end position="429"/>
    </location>
</feature>
<keyword evidence="4" id="KW-1185">Reference proteome</keyword>
<sequence>MAPMTPAPPMVWDHESLLSFKKELEDAILITIDLEGVDHLVKKFDKPAPTNYEKLSEVGIATYDPREKVSTSTTNDMEVLGSCIRAHHTIVHQFRRVTEETCPAGYHKRFAKDPKKQHAARPYHCAFAKSIIKPTQQALEGVKNLIKELSGQNLTKSEVQSGKDRHICILYWAANMEETVFSQAGIDLTTAGSQVTIWDMQLWSIFQIRFQKGQAKGEEAFKSLGALGDGLNLHNATNDCVAQLLSLLKVLSMQESEWNSWFHQLADLPLMPMSWMKASIYQHNFNMRPRTLHDNAYTRASQGQSSKHFKNQSAYQHRQQTQHINTQTTTKPSINTQTTSKPSVNTQTTSKPTQDTSSSKKSDESQKEIAPKGKENTAPVANTDEVSQFWAKYDKSKVSSAMGKYRRPTTAAVPKSEHVSGWPAGMPGW</sequence>
<feature type="domain" description="Gfd2/YDR514C-like C-terminal" evidence="2">
    <location>
        <begin position="51"/>
        <end position="249"/>
    </location>
</feature>
<feature type="compositionally biased region" description="Basic and acidic residues" evidence="1">
    <location>
        <begin position="358"/>
        <end position="375"/>
    </location>
</feature>
<reference evidence="3" key="2">
    <citation type="submission" date="2023-06" db="EMBL/GenBank/DDBJ databases">
        <authorList>
            <consortium name="Lawrence Berkeley National Laboratory"/>
            <person name="Haridas S."/>
            <person name="Hensen N."/>
            <person name="Bonometti L."/>
            <person name="Westerberg I."/>
            <person name="Brannstrom I.O."/>
            <person name="Guillou S."/>
            <person name="Cros-Aarteil S."/>
            <person name="Calhoun S."/>
            <person name="Kuo A."/>
            <person name="Mondo S."/>
            <person name="Pangilinan J."/>
            <person name="Riley R."/>
            <person name="Labutti K."/>
            <person name="Andreopoulos B."/>
            <person name="Lipzen A."/>
            <person name="Chen C."/>
            <person name="Yanf M."/>
            <person name="Daum C."/>
            <person name="Ng V."/>
            <person name="Clum A."/>
            <person name="Steindorff A."/>
            <person name="Ohm R."/>
            <person name="Martin F."/>
            <person name="Silar P."/>
            <person name="Natvig D."/>
            <person name="Lalanne C."/>
            <person name="Gautier V."/>
            <person name="Ament-Velasquez S.L."/>
            <person name="Kruys A."/>
            <person name="Hutchinson M.I."/>
            <person name="Powell A.J."/>
            <person name="Barry K."/>
            <person name="Miller A.N."/>
            <person name="Grigoriev I.V."/>
            <person name="Debuchy R."/>
            <person name="Gladieux P."/>
            <person name="Thoren M.H."/>
            <person name="Johannesson H."/>
        </authorList>
    </citation>
    <scope>NUCLEOTIDE SEQUENCE</scope>
    <source>
        <strain evidence="3">CBS 560.94</strain>
    </source>
</reference>
<evidence type="ECO:0000256" key="1">
    <source>
        <dbReference type="SAM" id="MobiDB-lite"/>
    </source>
</evidence>
<organism evidence="3 4">
    <name type="scientific">Neurospora tetraspora</name>
    <dbReference type="NCBI Taxonomy" id="94610"/>
    <lineage>
        <taxon>Eukaryota</taxon>
        <taxon>Fungi</taxon>
        <taxon>Dikarya</taxon>
        <taxon>Ascomycota</taxon>
        <taxon>Pezizomycotina</taxon>
        <taxon>Sordariomycetes</taxon>
        <taxon>Sordariomycetidae</taxon>
        <taxon>Sordariales</taxon>
        <taxon>Sordariaceae</taxon>
        <taxon>Neurospora</taxon>
    </lineage>
</organism>
<dbReference type="GeneID" id="87865620"/>
<gene>
    <name evidence="3" type="ORF">B0H65DRAFT_511192</name>
</gene>
<dbReference type="AlphaFoldDB" id="A0AAE0J9M3"/>
<comment type="caution">
    <text evidence="3">The sequence shown here is derived from an EMBL/GenBank/DDBJ whole genome shotgun (WGS) entry which is preliminary data.</text>
</comment>
<dbReference type="Proteomes" id="UP001278500">
    <property type="component" value="Unassembled WGS sequence"/>
</dbReference>
<evidence type="ECO:0000313" key="4">
    <source>
        <dbReference type="Proteomes" id="UP001278500"/>
    </source>
</evidence>
<feature type="compositionally biased region" description="Low complexity" evidence="1">
    <location>
        <begin position="316"/>
        <end position="330"/>
    </location>
</feature>
<evidence type="ECO:0000313" key="3">
    <source>
        <dbReference type="EMBL" id="KAK3338872.1"/>
    </source>
</evidence>
<feature type="compositionally biased region" description="Polar residues" evidence="1">
    <location>
        <begin position="331"/>
        <end position="345"/>
    </location>
</feature>
<feature type="compositionally biased region" description="Polar residues" evidence="1">
    <location>
        <begin position="298"/>
        <end position="315"/>
    </location>
</feature>
<dbReference type="EMBL" id="JAUEPP010000007">
    <property type="protein sequence ID" value="KAK3338872.1"/>
    <property type="molecule type" value="Genomic_DNA"/>
</dbReference>
<proteinExistence type="predicted"/>
<feature type="compositionally biased region" description="Low complexity" evidence="1">
    <location>
        <begin position="346"/>
        <end position="357"/>
    </location>
</feature>
<dbReference type="Pfam" id="PF21762">
    <property type="entry name" value="DEDDh_C"/>
    <property type="match status" value="1"/>
</dbReference>